<dbReference type="PANTHER" id="PTHR43736">
    <property type="entry name" value="ADP-RIBOSE PYROPHOSPHATASE"/>
    <property type="match status" value="1"/>
</dbReference>
<dbReference type="PROSITE" id="PS51462">
    <property type="entry name" value="NUDIX"/>
    <property type="match status" value="1"/>
</dbReference>
<accession>A0A1F8F233</accession>
<feature type="domain" description="Nudix hydrolase" evidence="1">
    <location>
        <begin position="1"/>
        <end position="130"/>
    </location>
</feature>
<dbReference type="CDD" id="cd04690">
    <property type="entry name" value="NUDIX_Hydrolase"/>
    <property type="match status" value="1"/>
</dbReference>
<comment type="caution">
    <text evidence="2">The sequence shown here is derived from an EMBL/GenBank/DDBJ whole genome shotgun (WGS) entry which is preliminary data.</text>
</comment>
<dbReference type="AlphaFoldDB" id="A0A1F8F233"/>
<name>A0A1F8F233_9BACT</name>
<sequence>MIIDKAALLILNKKQSKFLVCRPNKHNEQYIMPGGKIEEGESDVKCLVREIKEELSVKVNPLSLSCVGIYSGPTALEPERIVRMRVYAGKIIGVPKASSEILSLHWIGKNDQTNEKVSLFIRQVLMPDLILRGILK</sequence>
<organism evidence="2 3">
    <name type="scientific">Candidatus Yanofskybacteria bacterium RIFCSPHIGHO2_01_FULL_45_42</name>
    <dbReference type="NCBI Taxonomy" id="1802671"/>
    <lineage>
        <taxon>Bacteria</taxon>
        <taxon>Candidatus Yanofskyibacteriota</taxon>
    </lineage>
</organism>
<dbReference type="Pfam" id="PF00293">
    <property type="entry name" value="NUDIX"/>
    <property type="match status" value="1"/>
</dbReference>
<gene>
    <name evidence="2" type="ORF">A2750_00035</name>
</gene>
<dbReference type="PANTHER" id="PTHR43736:SF1">
    <property type="entry name" value="DIHYDRONEOPTERIN TRIPHOSPHATE DIPHOSPHATASE"/>
    <property type="match status" value="1"/>
</dbReference>
<dbReference type="Proteomes" id="UP000178023">
    <property type="component" value="Unassembled WGS sequence"/>
</dbReference>
<proteinExistence type="predicted"/>
<dbReference type="SUPFAM" id="SSF55811">
    <property type="entry name" value="Nudix"/>
    <property type="match status" value="1"/>
</dbReference>
<evidence type="ECO:0000313" key="3">
    <source>
        <dbReference type="Proteomes" id="UP000178023"/>
    </source>
</evidence>
<evidence type="ECO:0000313" key="2">
    <source>
        <dbReference type="EMBL" id="OGN07183.1"/>
    </source>
</evidence>
<dbReference type="EMBL" id="MGJL01000028">
    <property type="protein sequence ID" value="OGN07183.1"/>
    <property type="molecule type" value="Genomic_DNA"/>
</dbReference>
<dbReference type="InterPro" id="IPR015797">
    <property type="entry name" value="NUDIX_hydrolase-like_dom_sf"/>
</dbReference>
<dbReference type="Gene3D" id="3.90.79.10">
    <property type="entry name" value="Nucleoside Triphosphate Pyrophosphohydrolase"/>
    <property type="match status" value="1"/>
</dbReference>
<protein>
    <recommendedName>
        <fullName evidence="1">Nudix hydrolase domain-containing protein</fullName>
    </recommendedName>
</protein>
<evidence type="ECO:0000259" key="1">
    <source>
        <dbReference type="PROSITE" id="PS51462"/>
    </source>
</evidence>
<dbReference type="InterPro" id="IPR000086">
    <property type="entry name" value="NUDIX_hydrolase_dom"/>
</dbReference>
<reference evidence="2 3" key="1">
    <citation type="journal article" date="2016" name="Nat. Commun.">
        <title>Thousands of microbial genomes shed light on interconnected biogeochemical processes in an aquifer system.</title>
        <authorList>
            <person name="Anantharaman K."/>
            <person name="Brown C.T."/>
            <person name="Hug L.A."/>
            <person name="Sharon I."/>
            <person name="Castelle C.J."/>
            <person name="Probst A.J."/>
            <person name="Thomas B.C."/>
            <person name="Singh A."/>
            <person name="Wilkins M.J."/>
            <person name="Karaoz U."/>
            <person name="Brodie E.L."/>
            <person name="Williams K.H."/>
            <person name="Hubbard S.S."/>
            <person name="Banfield J.F."/>
        </authorList>
    </citation>
    <scope>NUCLEOTIDE SEQUENCE [LARGE SCALE GENOMIC DNA]</scope>
</reference>